<sequence length="284" mass="33509">MEKSKQGHVYILESDNCDCIKIGGTDFPPAKRLREINETEPYKTLGPWRIVDFREVSDWRKVEHNLHYQFRDVQNHEIKNQKELFHLNKKVAVDALCAINPDEVLYRPKIDRLFQEERFLKYITELFKATGILNCIDMQGIWTFALFPSTNGGRFFTLNIGSHEVAFSTVSKKDRKQENYIVVDKMIFDPDFTELQNWILSHNGGIQEATYSTAKERAAAIHFECEFSETIDIFKIQGFRRAVIAYWYDTLIDKTNENKFSTYERYHNYNAVARILEYSREKDT</sequence>
<dbReference type="SMART" id="SM00974">
    <property type="entry name" value="T5orf172"/>
    <property type="match status" value="1"/>
</dbReference>
<keyword evidence="3" id="KW-1185">Reference proteome</keyword>
<gene>
    <name evidence="2" type="ORF">CVIC9261_04005</name>
</gene>
<dbReference type="EMBL" id="CP144916">
    <property type="protein sequence ID" value="WWC42501.1"/>
    <property type="molecule type" value="Genomic_DNA"/>
</dbReference>
<dbReference type="RefSeq" id="WP_086256662.1">
    <property type="nucleotide sequence ID" value="NZ_CP018793.1"/>
</dbReference>
<organism evidence="2 3">
    <name type="scientific">Campylobacter vicugnae</name>
    <dbReference type="NCBI Taxonomy" id="1660076"/>
    <lineage>
        <taxon>Bacteria</taxon>
        <taxon>Pseudomonadati</taxon>
        <taxon>Campylobacterota</taxon>
        <taxon>Epsilonproteobacteria</taxon>
        <taxon>Campylobacterales</taxon>
        <taxon>Campylobacteraceae</taxon>
        <taxon>Campylobacter</taxon>
    </lineage>
</organism>
<protein>
    <submittedName>
        <fullName evidence="2">GIY-YIG nuclease family protein</fullName>
    </submittedName>
</protein>
<dbReference type="GeneID" id="93113245"/>
<dbReference type="InterPro" id="IPR018306">
    <property type="entry name" value="Phage_T5_Orf172_DNA-bd"/>
</dbReference>
<evidence type="ECO:0000259" key="1">
    <source>
        <dbReference type="SMART" id="SM00974"/>
    </source>
</evidence>
<evidence type="ECO:0000313" key="3">
    <source>
        <dbReference type="Proteomes" id="UP001318120"/>
    </source>
</evidence>
<proteinExistence type="predicted"/>
<feature type="domain" description="Bacteriophage T5 Orf172 DNA-binding" evidence="1">
    <location>
        <begin position="14"/>
        <end position="99"/>
    </location>
</feature>
<reference evidence="2 3" key="1">
    <citation type="journal article" date="2017" name="Genome Biol. Evol.">
        <title>Comparative Genomic Analysis Identifies a Campylobacter Clade Deficient in Selenium Metabolism.</title>
        <authorList>
            <person name="Miller W.G."/>
            <person name="Yee E."/>
            <person name="Lopes B.S."/>
            <person name="Chapman M.H."/>
            <person name="Huynh S."/>
            <person name="Bono J.L."/>
            <person name="Parker C.T."/>
            <person name="Strachan N.J.C."/>
            <person name="Forbes K.J."/>
        </authorList>
    </citation>
    <scope>NUCLEOTIDE SEQUENCE [LARGE SCALE GENOMIC DNA]</scope>
    <source>
        <strain evidence="2 3">RM9261</strain>
    </source>
</reference>
<accession>A0ABZ2E9R3</accession>
<evidence type="ECO:0000313" key="2">
    <source>
        <dbReference type="EMBL" id="WWC42501.1"/>
    </source>
</evidence>
<dbReference type="Proteomes" id="UP001318120">
    <property type="component" value="Chromosome"/>
</dbReference>
<dbReference type="Pfam" id="PF10544">
    <property type="entry name" value="T5orf172"/>
    <property type="match status" value="1"/>
</dbReference>
<name>A0ABZ2E9R3_9BACT</name>